<evidence type="ECO:0000313" key="2">
    <source>
        <dbReference type="EMBL" id="ACL44438.1"/>
    </source>
</evidence>
<dbReference type="KEGG" id="cyn:Cyan7425_2075"/>
<dbReference type="OrthoDB" id="949132at2"/>
<organism evidence="2">
    <name type="scientific">Cyanothece sp. (strain PCC 7425 / ATCC 29141)</name>
    <dbReference type="NCBI Taxonomy" id="395961"/>
    <lineage>
        <taxon>Bacteria</taxon>
        <taxon>Bacillati</taxon>
        <taxon>Cyanobacteriota</taxon>
        <taxon>Cyanophyceae</taxon>
        <taxon>Gomontiellales</taxon>
        <taxon>Cyanothecaceae</taxon>
        <taxon>Cyanothece</taxon>
    </lineage>
</organism>
<dbReference type="EMBL" id="CP001344">
    <property type="protein sequence ID" value="ACL44438.1"/>
    <property type="molecule type" value="Genomic_DNA"/>
</dbReference>
<protein>
    <submittedName>
        <fullName evidence="2">Carboxymuconolactone decarboxylase</fullName>
    </submittedName>
</protein>
<dbReference type="Pfam" id="PF02627">
    <property type="entry name" value="CMD"/>
    <property type="match status" value="1"/>
</dbReference>
<accession>B8HU93</accession>
<dbReference type="eggNOG" id="COG2128">
    <property type="taxonomic scope" value="Bacteria"/>
</dbReference>
<feature type="domain" description="Carboxymuconolactone decarboxylase-like" evidence="1">
    <location>
        <begin position="43"/>
        <end position="118"/>
    </location>
</feature>
<dbReference type="GO" id="GO:0051920">
    <property type="term" value="F:peroxiredoxin activity"/>
    <property type="evidence" value="ECO:0007669"/>
    <property type="project" value="InterPro"/>
</dbReference>
<name>B8HU93_CYAP4</name>
<dbReference type="InterPro" id="IPR029032">
    <property type="entry name" value="AhpD-like"/>
</dbReference>
<dbReference type="PANTHER" id="PTHR34846:SF11">
    <property type="entry name" value="4-CARBOXYMUCONOLACTONE DECARBOXYLASE FAMILY PROTEIN (AFU_ORTHOLOGUE AFUA_6G11590)"/>
    <property type="match status" value="1"/>
</dbReference>
<sequence>MAPEIPLPQDRDLPAEVVERLSSLPPINIYRMLGHAPQAVIPWTDLIKALYGSKLNSRYREIAILRQAHRAQAPYELHQHTLIAKANGITEEEICSILTEEKVQSLSPLENLICQAADELECQATLSEETFTRLNEAFDHRELIELLLLISVYCAVARFLNGARIQIEDSDPLAGQSSPN</sequence>
<dbReference type="STRING" id="395961.Cyan7425_2075"/>
<dbReference type="PANTHER" id="PTHR34846">
    <property type="entry name" value="4-CARBOXYMUCONOLACTONE DECARBOXYLASE FAMILY PROTEIN (AFU_ORTHOLOGUE AFUA_6G11590)"/>
    <property type="match status" value="1"/>
</dbReference>
<dbReference type="InterPro" id="IPR003779">
    <property type="entry name" value="CMD-like"/>
</dbReference>
<gene>
    <name evidence="2" type="ordered locus">Cyan7425_2075</name>
</gene>
<dbReference type="Gene3D" id="1.20.1290.10">
    <property type="entry name" value="AhpD-like"/>
    <property type="match status" value="1"/>
</dbReference>
<dbReference type="HOGENOM" id="CLU_082760_2_4_3"/>
<dbReference type="SUPFAM" id="SSF69118">
    <property type="entry name" value="AhpD-like"/>
    <property type="match status" value="1"/>
</dbReference>
<evidence type="ECO:0000259" key="1">
    <source>
        <dbReference type="Pfam" id="PF02627"/>
    </source>
</evidence>
<proteinExistence type="predicted"/>
<reference evidence="2" key="1">
    <citation type="submission" date="2009-01" db="EMBL/GenBank/DDBJ databases">
        <title>Complete sequence of chromosome Cyanothece sp. PCC 7425.</title>
        <authorList>
            <consortium name="US DOE Joint Genome Institute"/>
            <person name="Lucas S."/>
            <person name="Copeland A."/>
            <person name="Lapidus A."/>
            <person name="Glavina del Rio T."/>
            <person name="Dalin E."/>
            <person name="Tice H."/>
            <person name="Bruce D."/>
            <person name="Goodwin L."/>
            <person name="Pitluck S."/>
            <person name="Sims D."/>
            <person name="Meineke L."/>
            <person name="Brettin T."/>
            <person name="Detter J.C."/>
            <person name="Han C."/>
            <person name="Larimer F."/>
            <person name="Land M."/>
            <person name="Hauser L."/>
            <person name="Kyrpides N."/>
            <person name="Ovchinnikova G."/>
            <person name="Liberton M."/>
            <person name="Stoeckel J."/>
            <person name="Banerjee A."/>
            <person name="Singh A."/>
            <person name="Page L."/>
            <person name="Sato H."/>
            <person name="Zhao L."/>
            <person name="Sherman L."/>
            <person name="Pakrasi H."/>
            <person name="Richardson P."/>
        </authorList>
    </citation>
    <scope>NUCLEOTIDE SEQUENCE</scope>
    <source>
        <strain evidence="2">PCC 7425</strain>
    </source>
</reference>
<dbReference type="AlphaFoldDB" id="B8HU93"/>